<evidence type="ECO:0000313" key="7">
    <source>
        <dbReference type="Proteomes" id="UP000719412"/>
    </source>
</evidence>
<feature type="domain" description="Carboxylesterase type B" evidence="5">
    <location>
        <begin position="1"/>
        <end position="105"/>
    </location>
</feature>
<evidence type="ECO:0000256" key="3">
    <source>
        <dbReference type="ARBA" id="ARBA00022801"/>
    </source>
</evidence>
<feature type="domain" description="Carboxylesterase type B" evidence="5">
    <location>
        <begin position="115"/>
        <end position="249"/>
    </location>
</feature>
<name>A0A8J6HYT4_TENMO</name>
<dbReference type="PANTHER" id="PTHR43142">
    <property type="entry name" value="CARBOXYLIC ESTER HYDROLASE"/>
    <property type="match status" value="1"/>
</dbReference>
<dbReference type="Proteomes" id="UP000719412">
    <property type="component" value="Unassembled WGS sequence"/>
</dbReference>
<evidence type="ECO:0000259" key="5">
    <source>
        <dbReference type="Pfam" id="PF00135"/>
    </source>
</evidence>
<proteinExistence type="inferred from homology"/>
<dbReference type="InterPro" id="IPR029058">
    <property type="entry name" value="AB_hydrolase_fold"/>
</dbReference>
<evidence type="ECO:0000313" key="6">
    <source>
        <dbReference type="EMBL" id="KAH0821913.1"/>
    </source>
</evidence>
<keyword evidence="2" id="KW-0719">Serine esterase</keyword>
<reference evidence="6" key="1">
    <citation type="journal article" date="2020" name="J Insects Food Feed">
        <title>The yellow mealworm (Tenebrio molitor) genome: a resource for the emerging insects as food and feed industry.</title>
        <authorList>
            <person name="Eriksson T."/>
            <person name="Andere A."/>
            <person name="Kelstrup H."/>
            <person name="Emery V."/>
            <person name="Picard C."/>
        </authorList>
    </citation>
    <scope>NUCLEOTIDE SEQUENCE</scope>
    <source>
        <strain evidence="6">Stoneville</strain>
        <tissue evidence="6">Whole head</tissue>
    </source>
</reference>
<evidence type="ECO:0000256" key="4">
    <source>
        <dbReference type="ARBA" id="ARBA00023180"/>
    </source>
</evidence>
<dbReference type="InterPro" id="IPR002018">
    <property type="entry name" value="CarbesteraseB"/>
</dbReference>
<dbReference type="AlphaFoldDB" id="A0A8J6HYT4"/>
<accession>A0A8J6HYT4</accession>
<dbReference type="Gene3D" id="3.40.50.1820">
    <property type="entry name" value="alpha/beta hydrolase"/>
    <property type="match status" value="2"/>
</dbReference>
<dbReference type="EMBL" id="JABDTM020005514">
    <property type="protein sequence ID" value="KAH0821913.1"/>
    <property type="molecule type" value="Genomic_DNA"/>
</dbReference>
<keyword evidence="4" id="KW-0325">Glycoprotein</keyword>
<dbReference type="GO" id="GO:0052689">
    <property type="term" value="F:carboxylic ester hydrolase activity"/>
    <property type="evidence" value="ECO:0007669"/>
    <property type="project" value="UniProtKB-KW"/>
</dbReference>
<organism evidence="6 7">
    <name type="scientific">Tenebrio molitor</name>
    <name type="common">Yellow mealworm beetle</name>
    <dbReference type="NCBI Taxonomy" id="7067"/>
    <lineage>
        <taxon>Eukaryota</taxon>
        <taxon>Metazoa</taxon>
        <taxon>Ecdysozoa</taxon>
        <taxon>Arthropoda</taxon>
        <taxon>Hexapoda</taxon>
        <taxon>Insecta</taxon>
        <taxon>Pterygota</taxon>
        <taxon>Neoptera</taxon>
        <taxon>Endopterygota</taxon>
        <taxon>Coleoptera</taxon>
        <taxon>Polyphaga</taxon>
        <taxon>Cucujiformia</taxon>
        <taxon>Tenebrionidae</taxon>
        <taxon>Tenebrio</taxon>
    </lineage>
</organism>
<reference evidence="6" key="2">
    <citation type="submission" date="2021-08" db="EMBL/GenBank/DDBJ databases">
        <authorList>
            <person name="Eriksson T."/>
        </authorList>
    </citation>
    <scope>NUCLEOTIDE SEQUENCE</scope>
    <source>
        <strain evidence="6">Stoneville</strain>
        <tissue evidence="6">Whole head</tissue>
    </source>
</reference>
<gene>
    <name evidence="6" type="ORF">GEV33_000878</name>
</gene>
<evidence type="ECO:0000256" key="1">
    <source>
        <dbReference type="ARBA" id="ARBA00005964"/>
    </source>
</evidence>
<sequence>MFSDRIFLVDAETSARMQAKASSSPVYYYYFSYPGDNNEAKSHGADGKYFFGNFFVPGPLSPNELKMKDIMVDMLISYAKTSIPVIEGVKWEPTAYDKLTYLNIRSFRPEEIELEPEPAEPWSGVWDANNPTECAQTGLMEINVTQVAKLGDEDCLHINVFVPRENPTSQDKLDVIVHIHGGAYMYGSGLMFTPAEILMDRDVVFVTFNYRLGILGFLSTEDDVVPGNNGLKDQVMALNWIQNHIANFGAFTSITSPRCPKACSIADSPKVV</sequence>
<protein>
    <recommendedName>
        <fullName evidence="5">Carboxylesterase type B domain-containing protein</fullName>
    </recommendedName>
</protein>
<dbReference type="Pfam" id="PF00135">
    <property type="entry name" value="COesterase"/>
    <property type="match status" value="2"/>
</dbReference>
<comment type="caution">
    <text evidence="6">The sequence shown here is derived from an EMBL/GenBank/DDBJ whole genome shotgun (WGS) entry which is preliminary data.</text>
</comment>
<dbReference type="SUPFAM" id="SSF53474">
    <property type="entry name" value="alpha/beta-Hydrolases"/>
    <property type="match status" value="2"/>
</dbReference>
<evidence type="ECO:0000256" key="2">
    <source>
        <dbReference type="ARBA" id="ARBA00022487"/>
    </source>
</evidence>
<comment type="similarity">
    <text evidence="1">Belongs to the type-B carboxylesterase/lipase family.</text>
</comment>
<dbReference type="PANTHER" id="PTHR43142:SF1">
    <property type="entry name" value="CARBOXYLIC ESTER HYDROLASE"/>
    <property type="match status" value="1"/>
</dbReference>
<keyword evidence="3" id="KW-0378">Hydrolase</keyword>
<keyword evidence="7" id="KW-1185">Reference proteome</keyword>